<keyword evidence="4" id="KW-1003">Cell membrane</keyword>
<evidence type="ECO:0000256" key="8">
    <source>
        <dbReference type="ARBA" id="ARBA00023136"/>
    </source>
</evidence>
<comment type="similarity">
    <text evidence="2">Belongs to the EsaA family.</text>
</comment>
<dbReference type="RefSeq" id="WP_184247255.1">
    <property type="nucleotide sequence ID" value="NZ_BAAACU010000042.1"/>
</dbReference>
<gene>
    <name evidence="14" type="ORF">GGQ92_001762</name>
</gene>
<feature type="transmembrane region" description="Helical" evidence="12">
    <location>
        <begin position="1109"/>
        <end position="1135"/>
    </location>
</feature>
<comment type="subunit">
    <text evidence="9">Homodimer. Interacts with EssB.</text>
</comment>
<evidence type="ECO:0000256" key="1">
    <source>
        <dbReference type="ARBA" id="ARBA00004651"/>
    </source>
</evidence>
<comment type="caution">
    <text evidence="14">The sequence shown here is derived from an EMBL/GenBank/DDBJ whole genome shotgun (WGS) entry which is preliminary data.</text>
</comment>
<keyword evidence="5 12" id="KW-0812">Transmembrane</keyword>
<evidence type="ECO:0000256" key="12">
    <source>
        <dbReference type="SAM" id="Phobius"/>
    </source>
</evidence>
<feature type="coiled-coil region" evidence="10">
    <location>
        <begin position="831"/>
        <end position="865"/>
    </location>
</feature>
<feature type="domain" description="ABC-2 type transporter transmembrane" evidence="13">
    <location>
        <begin position="8"/>
        <end position="154"/>
    </location>
</feature>
<dbReference type="EMBL" id="JACHON010000006">
    <property type="protein sequence ID" value="MBB6512973.1"/>
    <property type="molecule type" value="Genomic_DNA"/>
</dbReference>
<feature type="transmembrane region" description="Helical" evidence="12">
    <location>
        <begin position="1006"/>
        <end position="1026"/>
    </location>
</feature>
<feature type="compositionally biased region" description="Acidic residues" evidence="11">
    <location>
        <begin position="543"/>
        <end position="554"/>
    </location>
</feature>
<evidence type="ECO:0000256" key="11">
    <source>
        <dbReference type="SAM" id="MobiDB-lite"/>
    </source>
</evidence>
<dbReference type="Gene3D" id="3.40.1710.10">
    <property type="entry name" value="abc type-2 transporter like domain"/>
    <property type="match status" value="1"/>
</dbReference>
<accession>A0A841RMW9</accession>
<dbReference type="GO" id="GO:0140359">
    <property type="term" value="F:ABC-type transporter activity"/>
    <property type="evidence" value="ECO:0007669"/>
    <property type="project" value="InterPro"/>
</dbReference>
<evidence type="ECO:0000256" key="2">
    <source>
        <dbReference type="ARBA" id="ARBA00008338"/>
    </source>
</evidence>
<dbReference type="InterPro" id="IPR051328">
    <property type="entry name" value="T7SS_ABC-Transporter"/>
</dbReference>
<dbReference type="AlphaFoldDB" id="A0A841RMW9"/>
<protein>
    <recommendedName>
        <fullName evidence="3">Type VII secretion system accessory factor EsaA</fullName>
    </recommendedName>
</protein>
<keyword evidence="6 12" id="KW-1133">Transmembrane helix</keyword>
<evidence type="ECO:0000256" key="4">
    <source>
        <dbReference type="ARBA" id="ARBA00022475"/>
    </source>
</evidence>
<feature type="compositionally biased region" description="Polar residues" evidence="11">
    <location>
        <begin position="630"/>
        <end position="640"/>
    </location>
</feature>
<organism evidence="14 15">
    <name type="scientific">Gracilibacillus halotolerans</name>
    <dbReference type="NCBI Taxonomy" id="74386"/>
    <lineage>
        <taxon>Bacteria</taxon>
        <taxon>Bacillati</taxon>
        <taxon>Bacillota</taxon>
        <taxon>Bacilli</taxon>
        <taxon>Bacillales</taxon>
        <taxon>Bacillaceae</taxon>
        <taxon>Gracilibacillus</taxon>
    </lineage>
</organism>
<dbReference type="NCBIfam" id="TIGR03929">
    <property type="entry name" value="T7_esaA_Nterm"/>
    <property type="match status" value="1"/>
</dbReference>
<evidence type="ECO:0000256" key="7">
    <source>
        <dbReference type="ARBA" id="ARBA00023026"/>
    </source>
</evidence>
<dbReference type="Proteomes" id="UP000572212">
    <property type="component" value="Unassembled WGS sequence"/>
</dbReference>
<dbReference type="InterPro" id="IPR023838">
    <property type="entry name" value="T7SS_EsaA"/>
</dbReference>
<keyword evidence="8 12" id="KW-0472">Membrane</keyword>
<feature type="transmembrane region" description="Helical" evidence="12">
    <location>
        <begin position="1155"/>
        <end position="1179"/>
    </location>
</feature>
<keyword evidence="7" id="KW-0843">Virulence</keyword>
<feature type="compositionally biased region" description="Acidic residues" evidence="11">
    <location>
        <begin position="655"/>
        <end position="687"/>
    </location>
</feature>
<dbReference type="PANTHER" id="PTHR43077:SF10">
    <property type="entry name" value="TRANSPORT PERMEASE PROTEIN"/>
    <property type="match status" value="1"/>
</dbReference>
<feature type="region of interest" description="Disordered" evidence="11">
    <location>
        <begin position="542"/>
        <end position="688"/>
    </location>
</feature>
<evidence type="ECO:0000313" key="14">
    <source>
        <dbReference type="EMBL" id="MBB6512973.1"/>
    </source>
</evidence>
<evidence type="ECO:0000313" key="15">
    <source>
        <dbReference type="Proteomes" id="UP000572212"/>
    </source>
</evidence>
<evidence type="ECO:0000256" key="5">
    <source>
        <dbReference type="ARBA" id="ARBA00022692"/>
    </source>
</evidence>
<feature type="compositionally biased region" description="Acidic residues" evidence="11">
    <location>
        <begin position="616"/>
        <end position="626"/>
    </location>
</feature>
<evidence type="ECO:0000256" key="3">
    <source>
        <dbReference type="ARBA" id="ARBA00020819"/>
    </source>
</evidence>
<keyword evidence="10" id="KW-0175">Coiled coil</keyword>
<feature type="compositionally biased region" description="Basic and acidic residues" evidence="11">
    <location>
        <begin position="555"/>
        <end position="565"/>
    </location>
</feature>
<evidence type="ECO:0000256" key="10">
    <source>
        <dbReference type="SAM" id="Coils"/>
    </source>
</evidence>
<evidence type="ECO:0000256" key="9">
    <source>
        <dbReference type="ARBA" id="ARBA00046722"/>
    </source>
</evidence>
<evidence type="ECO:0000256" key="6">
    <source>
        <dbReference type="ARBA" id="ARBA00022989"/>
    </source>
</evidence>
<reference evidence="14 15" key="1">
    <citation type="submission" date="2020-08" db="EMBL/GenBank/DDBJ databases">
        <title>Genomic Encyclopedia of Type Strains, Phase IV (KMG-IV): sequencing the most valuable type-strain genomes for metagenomic binning, comparative biology and taxonomic classification.</title>
        <authorList>
            <person name="Goeker M."/>
        </authorList>
    </citation>
    <scope>NUCLEOTIDE SEQUENCE [LARGE SCALE GENOMIC DNA]</scope>
    <source>
        <strain evidence="14 15">DSM 11805</strain>
    </source>
</reference>
<dbReference type="PANTHER" id="PTHR43077">
    <property type="entry name" value="TRANSPORT PERMEASE YVFS-RELATED"/>
    <property type="match status" value="1"/>
</dbReference>
<sequence length="1196" mass="134591">MKKTFIKLPLFLLFIFGLILGLSYLSLDQPTTSTVEQTNNDMSIALVNEDEGAIFNDEQLDFGNTFVQSLNHNYNHEWFVVSRGVAENGLQNNTYDMMIIIPKDFTRKALSIDSDTPEQVELTYKINAADSEAVRAQAEETASTILNDFNRRIIDVYFASIIGNLQNAQDNVAKIVEDYEGLTNTYRSSVHDPLSGYTGQFGLIKSNTELSKDSFSGFENTLDSYESTLTEQIDSFDQYQSNIGDVQDTKQSNSVMNQDFAEKLGAFQSVLNHQDVNNTLSNLEDFNTFINFQFQKSEEEGEQLNNIAFHSNVLQHRLNEALEALKQDEEAFDIELINQGIRERLAVMVEEAFDGQDQVTLLLESQQKRGQERIEQLIANLPTLNKELFDDSYLSPNMTREINNVIDVTRKYNEEFRNVWPRNDDVILPEYIDELKENLYKNGYTMTDTVELPESELEEPMRQLQILNIPEGFNIDLVSIKINDEERVYRDYQENETIDLSEYPHGLFTISLTLKLKEDYLDQPIDIYEMKQWEWKLQQLEPVPEDEEDDEDKENDINPPREENKGNLPTIATTQATSGGDSSNVTEEGNDGDANDQPNEEGTPVEDEESTKGENTDEAPENETPVDGETQPTDGDTPENPSDETPSEDGGNSGDGEDNAGDGEGTGEETPGDGDDNEGDNGGEEDSTPPLLEVIVEKDIHHHHHHHYIHHKVTSPMIDEATEDLVKVVEDTVAPYQKLLSTYEAYFGVSLSCHGDIADCGTVKADVPLKDMITNDSLYALFQKDIGELLTDYIADQVIVDVHAEIRSPLRNYEMKLRDQQRFIDQTLAQSNQLAEKVVNTRNAAQELNTNLAQLLTDVAAWRDQAMALAEDQGVILSNLEEEQTMVMSLNEGFQPLLHQSQSLKEQASSNLNEADMVYQTFDRIDEQANDIQESGSSIVQQAETLANNMTNKLMTDQEFAENFTTVMANSRIGERQNEDLYDFLSNPVQTKNEGVIIETNNFSPYFLVLISALVALFTGYGISTFNQKRTEDDFEQEQSLVAKNSLMTAITGTVGIMEGILLGLVSGYLLQIEGGRLLIWTLLMILIMVSSVLVATYLLRQLEMIGMFILLSIISMYLFLTDALSNSIAGVSAWRDFSPLHYVERLMRRAVQASADYGLIVLGLILVTLIAVVANLLVVSRRNANRKTEDETDVA</sequence>
<feature type="compositionally biased region" description="Polar residues" evidence="11">
    <location>
        <begin position="570"/>
        <end position="587"/>
    </location>
</feature>
<dbReference type="Pfam" id="PF12698">
    <property type="entry name" value="ABC2_membrane_3"/>
    <property type="match status" value="1"/>
</dbReference>
<keyword evidence="15" id="KW-1185">Reference proteome</keyword>
<feature type="transmembrane region" description="Helical" evidence="12">
    <location>
        <begin position="1047"/>
        <end position="1072"/>
    </location>
</feature>
<dbReference type="GO" id="GO:0005886">
    <property type="term" value="C:plasma membrane"/>
    <property type="evidence" value="ECO:0007669"/>
    <property type="project" value="UniProtKB-SubCell"/>
</dbReference>
<feature type="transmembrane region" description="Helical" evidence="12">
    <location>
        <begin position="1078"/>
        <end position="1100"/>
    </location>
</feature>
<evidence type="ECO:0000259" key="13">
    <source>
        <dbReference type="Pfam" id="PF12698"/>
    </source>
</evidence>
<proteinExistence type="inferred from homology"/>
<dbReference type="InterPro" id="IPR013525">
    <property type="entry name" value="ABC2_TM"/>
</dbReference>
<name>A0A841RMW9_9BACI</name>
<comment type="subcellular location">
    <subcellularLocation>
        <location evidence="1">Cell membrane</location>
        <topology evidence="1">Multi-pass membrane protein</topology>
    </subcellularLocation>
</comment>